<dbReference type="PANTHER" id="PTHR38248:SF2">
    <property type="entry name" value="FUNK1 11"/>
    <property type="match status" value="1"/>
</dbReference>
<sequence length="727" mass="81372">MPLPAFFLTKEAKPLSQELLLELQEPGIDITEADFYEILARVTKDICVLSHQEALCENLHYDTTGTSKRWINIPEDPSCEIGLYDPVSELFNIILDECKLYDATRRKVCNTCKIDDNSSQEEVSSSQSSVKRFPPLRGLLRDGKYFRSVDEIDSVSSSATQCSAPIEVRLDEDDFPDSCLVQCAVYAQEIFINQPGRRFVFVPLITQHRLRVYRFDRGGVLVTPWFDYHDRPEVLIGTVILTCGQSGTGLGRNPAITWDGSTEYIAVEGTKYEVMHDIMYDTHISGRGTYIWRVEDESGRERVIKHMWRDLPSSRAHSQVAELELLKMVKGMDGVIQIIASSPEYSMFDDRGFEPDQPFQGNDRLASFIVMESYGGIITEFSSPLHLLQILRDAIAGHQSLWRKGIIHRDVSFNNILQGKTGAPVGKIGVLIDLDMSRYTAYSKELPECSWEYGIPAFQARRVMETANEMTKSVGSDYRPSAPHTYVEDLESFMWVFFCITTGYGAGGSVLSEPPVVLRQLMNSDSEVVCTTKAKIIREWPTSIDIHPSYPPQVSELLRQFMGLFAQNTLTDSHKNIPRVTRKALDSLSESHYALVLQYFDHAISELSGNTTNAEEDLGPSSEFLKSDVRTKSQPRSLPDELVGTPSEICDSASVAEGNGDVLTLSTISSSSTRHLEVRSDIDTFDVVASIAGPSAPVKRRREDDHCASDTDTALSGLKRRKKGESS</sequence>
<proteinExistence type="predicted"/>
<evidence type="ECO:0000313" key="4">
    <source>
        <dbReference type="Proteomes" id="UP000284842"/>
    </source>
</evidence>
<reference evidence="3 4" key="1">
    <citation type="journal article" date="2018" name="Evol. Lett.">
        <title>Horizontal gene cluster transfer increased hallucinogenic mushroom diversity.</title>
        <authorList>
            <person name="Reynolds H.T."/>
            <person name="Vijayakumar V."/>
            <person name="Gluck-Thaler E."/>
            <person name="Korotkin H.B."/>
            <person name="Matheny P.B."/>
            <person name="Slot J.C."/>
        </authorList>
    </citation>
    <scope>NUCLEOTIDE SEQUENCE [LARGE SCALE GENOMIC DNA]</scope>
    <source>
        <strain evidence="3 4">2629</strain>
    </source>
</reference>
<protein>
    <recommendedName>
        <fullName evidence="2">Protein kinase domain-containing protein</fullName>
    </recommendedName>
</protein>
<accession>A0A409YGR1</accession>
<dbReference type="InParanoid" id="A0A409YGR1"/>
<gene>
    <name evidence="3" type="ORF">CVT24_011360</name>
</gene>
<dbReference type="OrthoDB" id="5584477at2759"/>
<dbReference type="InterPro" id="IPR011009">
    <property type="entry name" value="Kinase-like_dom_sf"/>
</dbReference>
<evidence type="ECO:0000259" key="2">
    <source>
        <dbReference type="PROSITE" id="PS50011"/>
    </source>
</evidence>
<dbReference type="EMBL" id="NHTK01001185">
    <property type="protein sequence ID" value="PPR02172.1"/>
    <property type="molecule type" value="Genomic_DNA"/>
</dbReference>
<dbReference type="Gene3D" id="1.10.510.10">
    <property type="entry name" value="Transferase(Phosphotransferase) domain 1"/>
    <property type="match status" value="1"/>
</dbReference>
<comment type="caution">
    <text evidence="3">The sequence shown here is derived from an EMBL/GenBank/DDBJ whole genome shotgun (WGS) entry which is preliminary data.</text>
</comment>
<dbReference type="InterPro" id="IPR040976">
    <property type="entry name" value="Pkinase_fungal"/>
</dbReference>
<dbReference type="GO" id="GO:0004672">
    <property type="term" value="F:protein kinase activity"/>
    <property type="evidence" value="ECO:0007669"/>
    <property type="project" value="InterPro"/>
</dbReference>
<feature type="compositionally biased region" description="Basic residues" evidence="1">
    <location>
        <begin position="718"/>
        <end position="727"/>
    </location>
</feature>
<dbReference type="PROSITE" id="PS50011">
    <property type="entry name" value="PROTEIN_KINASE_DOM"/>
    <property type="match status" value="1"/>
</dbReference>
<feature type="region of interest" description="Disordered" evidence="1">
    <location>
        <begin position="695"/>
        <end position="727"/>
    </location>
</feature>
<dbReference type="Proteomes" id="UP000284842">
    <property type="component" value="Unassembled WGS sequence"/>
</dbReference>
<dbReference type="SUPFAM" id="SSF56112">
    <property type="entry name" value="Protein kinase-like (PK-like)"/>
    <property type="match status" value="1"/>
</dbReference>
<name>A0A409YGR1_9AGAR</name>
<dbReference type="PANTHER" id="PTHR38248">
    <property type="entry name" value="FUNK1 6"/>
    <property type="match status" value="1"/>
</dbReference>
<feature type="region of interest" description="Disordered" evidence="1">
    <location>
        <begin position="611"/>
        <end position="641"/>
    </location>
</feature>
<feature type="domain" description="Protein kinase" evidence="2">
    <location>
        <begin position="279"/>
        <end position="565"/>
    </location>
</feature>
<dbReference type="AlphaFoldDB" id="A0A409YGR1"/>
<dbReference type="GO" id="GO:0005524">
    <property type="term" value="F:ATP binding"/>
    <property type="evidence" value="ECO:0007669"/>
    <property type="project" value="InterPro"/>
</dbReference>
<dbReference type="Pfam" id="PF17667">
    <property type="entry name" value="Pkinase_fungal"/>
    <property type="match status" value="2"/>
</dbReference>
<evidence type="ECO:0000313" key="3">
    <source>
        <dbReference type="EMBL" id="PPR02172.1"/>
    </source>
</evidence>
<organism evidence="3 4">
    <name type="scientific">Panaeolus cyanescens</name>
    <dbReference type="NCBI Taxonomy" id="181874"/>
    <lineage>
        <taxon>Eukaryota</taxon>
        <taxon>Fungi</taxon>
        <taxon>Dikarya</taxon>
        <taxon>Basidiomycota</taxon>
        <taxon>Agaricomycotina</taxon>
        <taxon>Agaricomycetes</taxon>
        <taxon>Agaricomycetidae</taxon>
        <taxon>Agaricales</taxon>
        <taxon>Agaricineae</taxon>
        <taxon>Galeropsidaceae</taxon>
        <taxon>Panaeolus</taxon>
    </lineage>
</organism>
<dbReference type="STRING" id="181874.A0A409YGR1"/>
<evidence type="ECO:0000256" key="1">
    <source>
        <dbReference type="SAM" id="MobiDB-lite"/>
    </source>
</evidence>
<keyword evidence="4" id="KW-1185">Reference proteome</keyword>
<dbReference type="InterPro" id="IPR000719">
    <property type="entry name" value="Prot_kinase_dom"/>
</dbReference>